<dbReference type="Pfam" id="PF04339">
    <property type="entry name" value="FemAB_like"/>
    <property type="match status" value="1"/>
</dbReference>
<dbReference type="Proteomes" id="UP000298429">
    <property type="component" value="Unassembled WGS sequence"/>
</dbReference>
<evidence type="ECO:0000313" key="2">
    <source>
        <dbReference type="Proteomes" id="UP000298429"/>
    </source>
</evidence>
<dbReference type="EMBL" id="RQGN01000002">
    <property type="protein sequence ID" value="TGM10348.1"/>
    <property type="molecule type" value="Genomic_DNA"/>
</dbReference>
<dbReference type="InterPro" id="IPR007434">
    <property type="entry name" value="FemAB-like"/>
</dbReference>
<dbReference type="InterPro" id="IPR016181">
    <property type="entry name" value="Acyl_CoA_acyltransferase"/>
</dbReference>
<name>A0A5F2BV81_9LEPT</name>
<keyword evidence="1" id="KW-0808">Transferase</keyword>
<accession>A0A5F2BV81</accession>
<dbReference type="OrthoDB" id="9776898at2"/>
<dbReference type="RefSeq" id="WP_135669237.1">
    <property type="nucleotide sequence ID" value="NZ_RQGN01000002.1"/>
</dbReference>
<dbReference type="Gene3D" id="3.40.630.30">
    <property type="match status" value="1"/>
</dbReference>
<organism evidence="1 2">
    <name type="scientific">Leptospira barantonii</name>
    <dbReference type="NCBI Taxonomy" id="2023184"/>
    <lineage>
        <taxon>Bacteria</taxon>
        <taxon>Pseudomonadati</taxon>
        <taxon>Spirochaetota</taxon>
        <taxon>Spirochaetia</taxon>
        <taxon>Leptospirales</taxon>
        <taxon>Leptospiraceae</taxon>
        <taxon>Leptospira</taxon>
    </lineage>
</organism>
<evidence type="ECO:0000313" key="1">
    <source>
        <dbReference type="EMBL" id="TGM10348.1"/>
    </source>
</evidence>
<dbReference type="PANTHER" id="PTHR47017:SF1">
    <property type="entry name" value="ACYL-COA"/>
    <property type="match status" value="1"/>
</dbReference>
<proteinExistence type="predicted"/>
<dbReference type="SUPFAM" id="SSF55729">
    <property type="entry name" value="Acyl-CoA N-acyltransferases (Nat)"/>
    <property type="match status" value="1"/>
</dbReference>
<dbReference type="AlphaFoldDB" id="A0A5F2BV81"/>
<dbReference type="GO" id="GO:0016740">
    <property type="term" value="F:transferase activity"/>
    <property type="evidence" value="ECO:0007669"/>
    <property type="project" value="UniProtKB-KW"/>
</dbReference>
<protein>
    <submittedName>
        <fullName evidence="1">N-acetyltransferase</fullName>
    </submittedName>
</protein>
<dbReference type="PANTHER" id="PTHR47017">
    <property type="entry name" value="ACYL-COA"/>
    <property type="match status" value="1"/>
</dbReference>
<sequence>MSSHSSTGIRVEFLDSVSSISKEEWNRISDSKSPFLEYDFLRSLEISRCIGSSTSWVQKYCVLWKEDRFSAVIPLFLKFDSYGEYIFDFQWAQFFAKSGLNYYPKGLVAVPFTPATGKRILHDERLTLKEVCSYLVPELLRFCEKEGLSGVHFLFLEKEESEILSDYGFTTRLSHQYHWINADYTTFDDYLGAMKSKKRMQIKREREIVRSYGLDIRVLEGNEISSADKKAIWNFYSDTHSRKWGSAYLNRAFFDSIFETFSDRIVLVIAYRDGNPIAGTFNLRKGDFLFGRYWGCIEYHSHLHFECCFYQLIDYAIRKKIRVFEAGAQGEHKFLRGFPAVPTYSSHLIFHPGARNAIERFLKEERLHMQEMIHETNEHSPLKEVQTNAFFSNGTSGISKTFGASSEDRENCES</sequence>
<gene>
    <name evidence="1" type="ORF">EHQ76_00270</name>
</gene>
<comment type="caution">
    <text evidence="1">The sequence shown here is derived from an EMBL/GenBank/DDBJ whole genome shotgun (WGS) entry which is preliminary data.</text>
</comment>
<reference evidence="1 2" key="1">
    <citation type="journal article" date="2019" name="PLoS Negl. Trop. Dis.">
        <title>Revisiting the worldwide diversity of Leptospira species in the environment.</title>
        <authorList>
            <person name="Vincent A.T."/>
            <person name="Schiettekatte O."/>
            <person name="Bourhy P."/>
            <person name="Veyrier F.J."/>
            <person name="Picardeau M."/>
        </authorList>
    </citation>
    <scope>NUCLEOTIDE SEQUENCE [LARGE SCALE GENOMIC DNA]</scope>
    <source>
        <strain evidence="1 2">201702444</strain>
    </source>
</reference>